<keyword evidence="4" id="KW-1185">Reference proteome</keyword>
<gene>
    <name evidence="3" type="ORF">STAS_25751</name>
</gene>
<dbReference type="InterPro" id="IPR036047">
    <property type="entry name" value="F-box-like_dom_sf"/>
</dbReference>
<dbReference type="Pfam" id="PF00646">
    <property type="entry name" value="F-box"/>
    <property type="match status" value="1"/>
</dbReference>
<comment type="caution">
    <text evidence="3">The sequence shown here is derived from an EMBL/GenBank/DDBJ whole genome shotgun (WGS) entry which is preliminary data.</text>
</comment>
<feature type="region of interest" description="Disordered" evidence="1">
    <location>
        <begin position="68"/>
        <end position="93"/>
    </location>
</feature>
<dbReference type="SUPFAM" id="SSF81383">
    <property type="entry name" value="F-box domain"/>
    <property type="match status" value="1"/>
</dbReference>
<accession>A0A5A7QTB6</accession>
<evidence type="ECO:0000256" key="1">
    <source>
        <dbReference type="SAM" id="MobiDB-lite"/>
    </source>
</evidence>
<dbReference type="OrthoDB" id="591557at2759"/>
<dbReference type="EMBL" id="BKCP01008292">
    <property type="protein sequence ID" value="GER48583.1"/>
    <property type="molecule type" value="Genomic_DNA"/>
</dbReference>
<evidence type="ECO:0000313" key="4">
    <source>
        <dbReference type="Proteomes" id="UP000325081"/>
    </source>
</evidence>
<feature type="compositionally biased region" description="Basic and acidic residues" evidence="1">
    <location>
        <begin position="68"/>
        <end position="87"/>
    </location>
</feature>
<proteinExistence type="predicted"/>
<evidence type="ECO:0000259" key="2">
    <source>
        <dbReference type="Pfam" id="PF00646"/>
    </source>
</evidence>
<dbReference type="InterPro" id="IPR001810">
    <property type="entry name" value="F-box_dom"/>
</dbReference>
<evidence type="ECO:0000313" key="3">
    <source>
        <dbReference type="EMBL" id="GER48583.1"/>
    </source>
</evidence>
<dbReference type="AlphaFoldDB" id="A0A5A7QTB6"/>
<organism evidence="3 4">
    <name type="scientific">Striga asiatica</name>
    <name type="common">Asiatic witchweed</name>
    <name type="synonym">Buchnera asiatica</name>
    <dbReference type="NCBI Taxonomy" id="4170"/>
    <lineage>
        <taxon>Eukaryota</taxon>
        <taxon>Viridiplantae</taxon>
        <taxon>Streptophyta</taxon>
        <taxon>Embryophyta</taxon>
        <taxon>Tracheophyta</taxon>
        <taxon>Spermatophyta</taxon>
        <taxon>Magnoliopsida</taxon>
        <taxon>eudicotyledons</taxon>
        <taxon>Gunneridae</taxon>
        <taxon>Pentapetalae</taxon>
        <taxon>asterids</taxon>
        <taxon>lamiids</taxon>
        <taxon>Lamiales</taxon>
        <taxon>Orobanchaceae</taxon>
        <taxon>Buchnereae</taxon>
        <taxon>Striga</taxon>
    </lineage>
</organism>
<dbReference type="Gene3D" id="1.20.1280.50">
    <property type="match status" value="1"/>
</dbReference>
<feature type="domain" description="F-box" evidence="2">
    <location>
        <begin position="7"/>
        <end position="42"/>
    </location>
</feature>
<protein>
    <submittedName>
        <fullName evidence="3">F-box family protein</fullName>
    </submittedName>
</protein>
<sequence>MEAASYLSEDLVVEILSKLPVQPNLSLVCRSWRSLILTPKFLSLHLRHNRRCKLRGEREDERFRSGHKVVGEGKGPLDKGTVEDRGQGSRVQGEGVDQSVNLNFDDNLVVDVHVQNPSQLIEVNIQHVSTGSKPVQRRRKIAIRKNRGSLDVIRENMVVDKDGSGNVEQEGNKRGSKMVLEGSNKVDTVLFILWWLVKLWRSSGATTAAAVKGYSVRGSARVECGDGVGGCEQWMCGTVLPAISGNCNLDIQVGDHGLARGGRISRRRGQREGRSRGKFRADLATGYGRCVSECVCIV</sequence>
<name>A0A5A7QTB6_STRAF</name>
<dbReference type="Proteomes" id="UP000325081">
    <property type="component" value="Unassembled WGS sequence"/>
</dbReference>
<reference evidence="4" key="1">
    <citation type="journal article" date="2019" name="Curr. Biol.">
        <title>Genome Sequence of Striga asiatica Provides Insight into the Evolution of Plant Parasitism.</title>
        <authorList>
            <person name="Yoshida S."/>
            <person name="Kim S."/>
            <person name="Wafula E.K."/>
            <person name="Tanskanen J."/>
            <person name="Kim Y.M."/>
            <person name="Honaas L."/>
            <person name="Yang Z."/>
            <person name="Spallek T."/>
            <person name="Conn C.E."/>
            <person name="Ichihashi Y."/>
            <person name="Cheong K."/>
            <person name="Cui S."/>
            <person name="Der J.P."/>
            <person name="Gundlach H."/>
            <person name="Jiao Y."/>
            <person name="Hori C."/>
            <person name="Ishida J.K."/>
            <person name="Kasahara H."/>
            <person name="Kiba T."/>
            <person name="Kim M.S."/>
            <person name="Koo N."/>
            <person name="Laohavisit A."/>
            <person name="Lee Y.H."/>
            <person name="Lumba S."/>
            <person name="McCourt P."/>
            <person name="Mortimer J.C."/>
            <person name="Mutuku J.M."/>
            <person name="Nomura T."/>
            <person name="Sasaki-Sekimoto Y."/>
            <person name="Seto Y."/>
            <person name="Wang Y."/>
            <person name="Wakatake T."/>
            <person name="Sakakibara H."/>
            <person name="Demura T."/>
            <person name="Yamaguchi S."/>
            <person name="Yoneyama K."/>
            <person name="Manabe R.I."/>
            <person name="Nelson D.C."/>
            <person name="Schulman A.H."/>
            <person name="Timko M.P."/>
            <person name="dePamphilis C.W."/>
            <person name="Choi D."/>
            <person name="Shirasu K."/>
        </authorList>
    </citation>
    <scope>NUCLEOTIDE SEQUENCE [LARGE SCALE GENOMIC DNA]</scope>
    <source>
        <strain evidence="4">cv. UVA1</strain>
    </source>
</reference>